<sequence length="97" mass="10581">MVVCHVGKDSFPNLCNFHFFTFPTNVRRLPFLLPPLRQSPPPPLISSSSNLTTCIYRTNSTSTGTYGELVSPPHRNPIPDSSSPSLSTASRFSSSAI</sequence>
<comment type="caution">
    <text evidence="2">The sequence shown here is derived from an EMBL/GenBank/DDBJ whole genome shotgun (WGS) entry which is preliminary data.</text>
</comment>
<evidence type="ECO:0000313" key="2">
    <source>
        <dbReference type="EMBL" id="KAG6608133.1"/>
    </source>
</evidence>
<dbReference type="Proteomes" id="UP000685013">
    <property type="component" value="Chromosome 1"/>
</dbReference>
<keyword evidence="3" id="KW-1185">Reference proteome</keyword>
<dbReference type="AlphaFoldDB" id="A0AAV6P6P7"/>
<evidence type="ECO:0000313" key="3">
    <source>
        <dbReference type="Proteomes" id="UP000685013"/>
    </source>
</evidence>
<proteinExistence type="predicted"/>
<name>A0AAV6P6P7_9ROSI</name>
<protein>
    <submittedName>
        <fullName evidence="2">Uncharacterized protein</fullName>
    </submittedName>
</protein>
<reference evidence="2 3" key="1">
    <citation type="journal article" date="2021" name="Hortic Res">
        <title>The domestication of Cucurbita argyrosperma as revealed by the genome of its wild relative.</title>
        <authorList>
            <person name="Barrera-Redondo J."/>
            <person name="Sanchez-de la Vega G."/>
            <person name="Aguirre-Liguori J.A."/>
            <person name="Castellanos-Morales G."/>
            <person name="Gutierrez-Guerrero Y.T."/>
            <person name="Aguirre-Dugua X."/>
            <person name="Aguirre-Planter E."/>
            <person name="Tenaillon M.I."/>
            <person name="Lira-Saade R."/>
            <person name="Eguiarte L.E."/>
        </authorList>
    </citation>
    <scope>NUCLEOTIDE SEQUENCE [LARGE SCALE GENOMIC DNA]</scope>
    <source>
        <strain evidence="2">JBR-2021</strain>
    </source>
</reference>
<feature type="non-terminal residue" evidence="2">
    <location>
        <position position="1"/>
    </location>
</feature>
<gene>
    <name evidence="2" type="ORF">SDJN03_01475</name>
</gene>
<evidence type="ECO:0000256" key="1">
    <source>
        <dbReference type="SAM" id="MobiDB-lite"/>
    </source>
</evidence>
<organism evidence="2 3">
    <name type="scientific">Cucurbita argyrosperma subsp. sororia</name>
    <dbReference type="NCBI Taxonomy" id="37648"/>
    <lineage>
        <taxon>Eukaryota</taxon>
        <taxon>Viridiplantae</taxon>
        <taxon>Streptophyta</taxon>
        <taxon>Embryophyta</taxon>
        <taxon>Tracheophyta</taxon>
        <taxon>Spermatophyta</taxon>
        <taxon>Magnoliopsida</taxon>
        <taxon>eudicotyledons</taxon>
        <taxon>Gunneridae</taxon>
        <taxon>Pentapetalae</taxon>
        <taxon>rosids</taxon>
        <taxon>fabids</taxon>
        <taxon>Cucurbitales</taxon>
        <taxon>Cucurbitaceae</taxon>
        <taxon>Cucurbiteae</taxon>
        <taxon>Cucurbita</taxon>
    </lineage>
</organism>
<accession>A0AAV6P6P7</accession>
<dbReference type="EMBL" id="JAGKQH010000001">
    <property type="protein sequence ID" value="KAG6608133.1"/>
    <property type="molecule type" value="Genomic_DNA"/>
</dbReference>
<feature type="compositionally biased region" description="Low complexity" evidence="1">
    <location>
        <begin position="81"/>
        <end position="97"/>
    </location>
</feature>
<feature type="region of interest" description="Disordered" evidence="1">
    <location>
        <begin position="65"/>
        <end position="97"/>
    </location>
</feature>